<evidence type="ECO:0000313" key="2">
    <source>
        <dbReference type="EMBL" id="KAL2838680.1"/>
    </source>
</evidence>
<feature type="transmembrane region" description="Helical" evidence="1">
    <location>
        <begin position="61"/>
        <end position="82"/>
    </location>
</feature>
<dbReference type="EMBL" id="JBFXLR010000082">
    <property type="protein sequence ID" value="KAL2838680.1"/>
    <property type="molecule type" value="Genomic_DNA"/>
</dbReference>
<accession>A0ABR4JF62</accession>
<sequence>MAVSNIAHAILASILLSLATTRALLSTRTFRQRPLYRCVDITSSVALVAFLVAVVALRAEIITSITGFFPPVLEFVRLQFILSDMPLFAARVKIFYAFLCALHTTKVTVVFVSYLAYAPVGNALPILSAVDYIGVATGYLCLAQQTVRDSQSERRLVRAVYGMFGFSGLLATIAAIGVSCRAGSLPQEVQLLLTIALSIRHGWGARRYSGRRWSG</sequence>
<keyword evidence="1" id="KW-0472">Membrane</keyword>
<feature type="transmembrane region" description="Helical" evidence="1">
    <location>
        <begin position="123"/>
        <end position="143"/>
    </location>
</feature>
<proteinExistence type="predicted"/>
<dbReference type="GeneID" id="98158817"/>
<reference evidence="2 3" key="1">
    <citation type="submission" date="2024-07" db="EMBL/GenBank/DDBJ databases">
        <title>Section-level genome sequencing and comparative genomics of Aspergillus sections Usti and Cavernicolus.</title>
        <authorList>
            <consortium name="Lawrence Berkeley National Laboratory"/>
            <person name="Nybo J.L."/>
            <person name="Vesth T.C."/>
            <person name="Theobald S."/>
            <person name="Frisvad J.C."/>
            <person name="Larsen T.O."/>
            <person name="Kjaerboelling I."/>
            <person name="Rothschild-Mancinelli K."/>
            <person name="Lyhne E.K."/>
            <person name="Kogle M.E."/>
            <person name="Barry K."/>
            <person name="Clum A."/>
            <person name="Na H."/>
            <person name="Ledsgaard L."/>
            <person name="Lin J."/>
            <person name="Lipzen A."/>
            <person name="Kuo A."/>
            <person name="Riley R."/>
            <person name="Mondo S."/>
            <person name="LaButti K."/>
            <person name="Haridas S."/>
            <person name="Pangalinan J."/>
            <person name="Salamov A.A."/>
            <person name="Simmons B.A."/>
            <person name="Magnuson J.K."/>
            <person name="Chen J."/>
            <person name="Drula E."/>
            <person name="Henrissat B."/>
            <person name="Wiebenga A."/>
            <person name="Lubbers R.J."/>
            <person name="Gomes A.C."/>
            <person name="Macurrencykelacurrency M.R."/>
            <person name="Stajich J."/>
            <person name="Grigoriev I.V."/>
            <person name="Mortensen U.H."/>
            <person name="De vries R.P."/>
            <person name="Baker S.E."/>
            <person name="Andersen M.R."/>
        </authorList>
    </citation>
    <scope>NUCLEOTIDE SEQUENCE [LARGE SCALE GENOMIC DNA]</scope>
    <source>
        <strain evidence="2 3">CBS 756.74</strain>
    </source>
</reference>
<gene>
    <name evidence="2" type="ORF">BJX68DRAFT_259156</name>
</gene>
<name>A0ABR4JF62_9EURO</name>
<feature type="transmembrane region" description="Helical" evidence="1">
    <location>
        <begin position="155"/>
        <end position="178"/>
    </location>
</feature>
<evidence type="ECO:0000313" key="3">
    <source>
        <dbReference type="Proteomes" id="UP001610444"/>
    </source>
</evidence>
<feature type="transmembrane region" description="Helical" evidence="1">
    <location>
        <begin position="94"/>
        <end position="117"/>
    </location>
</feature>
<evidence type="ECO:0000256" key="1">
    <source>
        <dbReference type="SAM" id="Phobius"/>
    </source>
</evidence>
<keyword evidence="1" id="KW-1133">Transmembrane helix</keyword>
<protein>
    <submittedName>
        <fullName evidence="2">Uncharacterized protein</fullName>
    </submittedName>
</protein>
<feature type="transmembrane region" description="Helical" evidence="1">
    <location>
        <begin position="6"/>
        <end position="25"/>
    </location>
</feature>
<organism evidence="2 3">
    <name type="scientific">Aspergillus pseudodeflectus</name>
    <dbReference type="NCBI Taxonomy" id="176178"/>
    <lineage>
        <taxon>Eukaryota</taxon>
        <taxon>Fungi</taxon>
        <taxon>Dikarya</taxon>
        <taxon>Ascomycota</taxon>
        <taxon>Pezizomycotina</taxon>
        <taxon>Eurotiomycetes</taxon>
        <taxon>Eurotiomycetidae</taxon>
        <taxon>Eurotiales</taxon>
        <taxon>Aspergillaceae</taxon>
        <taxon>Aspergillus</taxon>
        <taxon>Aspergillus subgen. Nidulantes</taxon>
    </lineage>
</organism>
<dbReference type="RefSeq" id="XP_070893149.1">
    <property type="nucleotide sequence ID" value="XM_071043653.1"/>
</dbReference>
<comment type="caution">
    <text evidence="2">The sequence shown here is derived from an EMBL/GenBank/DDBJ whole genome shotgun (WGS) entry which is preliminary data.</text>
</comment>
<feature type="transmembrane region" description="Helical" evidence="1">
    <location>
        <begin position="37"/>
        <end position="55"/>
    </location>
</feature>
<keyword evidence="1" id="KW-0812">Transmembrane</keyword>
<dbReference type="Proteomes" id="UP001610444">
    <property type="component" value="Unassembled WGS sequence"/>
</dbReference>
<keyword evidence="3" id="KW-1185">Reference proteome</keyword>